<evidence type="ECO:0000256" key="6">
    <source>
        <dbReference type="RuleBase" id="RU000471"/>
    </source>
</evidence>
<dbReference type="PANTHER" id="PTHR11432:SF3">
    <property type="entry name" value="NADH-UBIQUINONE OXIDOREDUCTASE CHAIN 1"/>
    <property type="match status" value="1"/>
</dbReference>
<evidence type="ECO:0000256" key="3">
    <source>
        <dbReference type="ARBA" id="ARBA00022989"/>
    </source>
</evidence>
<comment type="subcellular location">
    <subcellularLocation>
        <location evidence="5 6">Cell membrane</location>
        <topology evidence="5 6">Multi-pass membrane protein</topology>
    </subcellularLocation>
    <subcellularLocation>
        <location evidence="1">Membrane</location>
        <topology evidence="1">Multi-pass membrane protein</topology>
    </subcellularLocation>
</comment>
<sequence>MNLILLIILTAIKITLVLVVFLTAIAYTVLMERKVLGFIQLRYGPNRVGPWGLLQPLADLLKLLFKEDFTPPGVNKVLFVMAPIITAVTAFLPMAVIPFARDILPATLTIYGQKVDLTVAGLNQGVIADINVGLLYVFAMGSLAVYGAVLGGWASNNKYSLLGGLRLSAQMVSYELALGLSVIGVLMLAGSLSLVKIVEAQQHMWFIVYQPLGFLLFLVAAFAECARTPFDLIECENELVAGFQTEYSSMKWALFMLGEYCHIIIASALITTLFLGGWQGPFLPPIAWFVIKTYALVFFFIWIRGTYPRLRFDQLMQLGWKVLLPLALANIVVTGAAMLFFKL</sequence>
<dbReference type="EMBL" id="DTGR01000076">
    <property type="protein sequence ID" value="HHS29028.1"/>
    <property type="molecule type" value="Genomic_DNA"/>
</dbReference>
<evidence type="ECO:0000256" key="5">
    <source>
        <dbReference type="HAMAP-Rule" id="MF_01350"/>
    </source>
</evidence>
<dbReference type="Pfam" id="PF00146">
    <property type="entry name" value="NADHdh"/>
    <property type="match status" value="1"/>
</dbReference>
<dbReference type="InterPro" id="IPR018086">
    <property type="entry name" value="NADH_UbQ_OxRdtase_su1_CS"/>
</dbReference>
<keyword evidence="7" id="KW-0560">Oxidoreductase</keyword>
<dbReference type="GO" id="GO:0048038">
    <property type="term" value="F:quinone binding"/>
    <property type="evidence" value="ECO:0007669"/>
    <property type="project" value="UniProtKB-KW"/>
</dbReference>
<evidence type="ECO:0000256" key="4">
    <source>
        <dbReference type="ARBA" id="ARBA00023136"/>
    </source>
</evidence>
<comment type="caution">
    <text evidence="7">The sequence shown here is derived from an EMBL/GenBank/DDBJ whole genome shotgun (WGS) entry which is preliminary data.</text>
</comment>
<dbReference type="PANTHER" id="PTHR11432">
    <property type="entry name" value="NADH DEHYDROGENASE SUBUNIT 1"/>
    <property type="match status" value="1"/>
</dbReference>
<proteinExistence type="inferred from homology"/>
<name>A0A7V6A2W0_9BACT</name>
<comment type="subunit">
    <text evidence="5">NDH-1 is composed of 14 different subunits. Subunits NuoA, H, J, K, L, M, N constitute the membrane sector of the complex.</text>
</comment>
<organism evidence="7">
    <name type="scientific">Desulfobacca acetoxidans</name>
    <dbReference type="NCBI Taxonomy" id="60893"/>
    <lineage>
        <taxon>Bacteria</taxon>
        <taxon>Pseudomonadati</taxon>
        <taxon>Thermodesulfobacteriota</taxon>
        <taxon>Desulfobaccia</taxon>
        <taxon>Desulfobaccales</taxon>
        <taxon>Desulfobaccaceae</taxon>
        <taxon>Desulfobacca</taxon>
    </lineage>
</organism>
<dbReference type="NCBIfam" id="NF004741">
    <property type="entry name" value="PRK06076.1-2"/>
    <property type="match status" value="1"/>
</dbReference>
<feature type="transmembrane region" description="Helical" evidence="5">
    <location>
        <begin position="322"/>
        <end position="341"/>
    </location>
</feature>
<dbReference type="PROSITE" id="PS00668">
    <property type="entry name" value="COMPLEX1_ND1_2"/>
    <property type="match status" value="1"/>
</dbReference>
<evidence type="ECO:0000313" key="7">
    <source>
        <dbReference type="EMBL" id="HHS29028.1"/>
    </source>
</evidence>
<dbReference type="AlphaFoldDB" id="A0A7V6A2W0"/>
<keyword evidence="5" id="KW-1278">Translocase</keyword>
<dbReference type="GO" id="GO:0009060">
    <property type="term" value="P:aerobic respiration"/>
    <property type="evidence" value="ECO:0007669"/>
    <property type="project" value="TreeGrafter"/>
</dbReference>
<comment type="function">
    <text evidence="5">NDH-1 shuttles electrons from NADH, via FMN and iron-sulfur (Fe-S) centers, to quinones in the respiratory chain. The immediate electron acceptor for the enzyme in this species is believed to be ubiquinone. Couples the redox reaction to proton translocation (for every two electrons transferred, four hydrogen ions are translocated across the cytoplasmic membrane), and thus conserves the redox energy in a proton gradient. This subunit may bind ubiquinone.</text>
</comment>
<feature type="transmembrane region" description="Helical" evidence="5">
    <location>
        <begin position="252"/>
        <end position="276"/>
    </location>
</feature>
<dbReference type="HAMAP" id="MF_01350">
    <property type="entry name" value="NDH1_NuoH"/>
    <property type="match status" value="1"/>
</dbReference>
<keyword evidence="4 5" id="KW-0472">Membrane</keyword>
<gene>
    <name evidence="5 7" type="primary">nuoH</name>
    <name evidence="7" type="ORF">ENV52_04930</name>
</gene>
<dbReference type="GO" id="GO:0005886">
    <property type="term" value="C:plasma membrane"/>
    <property type="evidence" value="ECO:0007669"/>
    <property type="project" value="UniProtKB-SubCell"/>
</dbReference>
<dbReference type="GO" id="GO:0016655">
    <property type="term" value="F:oxidoreductase activity, acting on NAD(P)H, quinone or similar compound as acceptor"/>
    <property type="evidence" value="ECO:0007669"/>
    <property type="project" value="UniProtKB-UniRule"/>
</dbReference>
<evidence type="ECO:0000256" key="2">
    <source>
        <dbReference type="ARBA" id="ARBA00022692"/>
    </source>
</evidence>
<keyword evidence="5 6" id="KW-0520">NAD</keyword>
<dbReference type="InterPro" id="IPR001694">
    <property type="entry name" value="NADH_UbQ_OxRdtase_su1/FPO"/>
</dbReference>
<feature type="transmembrane region" description="Helical" evidence="5">
    <location>
        <begin position="282"/>
        <end position="302"/>
    </location>
</feature>
<accession>A0A7V6A2W0</accession>
<keyword evidence="5" id="KW-0874">Quinone</keyword>
<keyword evidence="2 5" id="KW-0812">Transmembrane</keyword>
<reference evidence="7" key="1">
    <citation type="journal article" date="2020" name="mSystems">
        <title>Genome- and Community-Level Interaction Insights into Carbon Utilization and Element Cycling Functions of Hydrothermarchaeota in Hydrothermal Sediment.</title>
        <authorList>
            <person name="Zhou Z."/>
            <person name="Liu Y."/>
            <person name="Xu W."/>
            <person name="Pan J."/>
            <person name="Luo Z.H."/>
            <person name="Li M."/>
        </authorList>
    </citation>
    <scope>NUCLEOTIDE SEQUENCE [LARGE SCALE GENOMIC DNA]</scope>
    <source>
        <strain evidence="7">SpSt-767</strain>
    </source>
</reference>
<comment type="similarity">
    <text evidence="5 6">Belongs to the complex I subunit 1 family.</text>
</comment>
<comment type="catalytic activity">
    <reaction evidence="5">
        <text>a quinone + NADH + 5 H(+)(in) = a quinol + NAD(+) + 4 H(+)(out)</text>
        <dbReference type="Rhea" id="RHEA:57888"/>
        <dbReference type="ChEBI" id="CHEBI:15378"/>
        <dbReference type="ChEBI" id="CHEBI:24646"/>
        <dbReference type="ChEBI" id="CHEBI:57540"/>
        <dbReference type="ChEBI" id="CHEBI:57945"/>
        <dbReference type="ChEBI" id="CHEBI:132124"/>
    </reaction>
</comment>
<evidence type="ECO:0000256" key="1">
    <source>
        <dbReference type="ARBA" id="ARBA00004141"/>
    </source>
</evidence>
<feature type="transmembrane region" description="Helical" evidence="5">
    <location>
        <begin position="176"/>
        <end position="198"/>
    </location>
</feature>
<feature type="transmembrane region" description="Helical" evidence="5">
    <location>
        <begin position="134"/>
        <end position="155"/>
    </location>
</feature>
<dbReference type="GO" id="GO:0003954">
    <property type="term" value="F:NADH dehydrogenase activity"/>
    <property type="evidence" value="ECO:0007669"/>
    <property type="project" value="TreeGrafter"/>
</dbReference>
<keyword evidence="3 5" id="KW-1133">Transmembrane helix</keyword>
<keyword evidence="5" id="KW-1003">Cell membrane</keyword>
<dbReference type="EC" id="7.1.1.-" evidence="5"/>
<feature type="transmembrane region" description="Helical" evidence="5">
    <location>
        <begin position="6"/>
        <end position="30"/>
    </location>
</feature>
<protein>
    <recommendedName>
        <fullName evidence="5">NADH-quinone oxidoreductase subunit H</fullName>
        <ecNumber evidence="5">7.1.1.-</ecNumber>
    </recommendedName>
    <alternativeName>
        <fullName evidence="5">NADH dehydrogenase I subunit H</fullName>
    </alternativeName>
    <alternativeName>
        <fullName evidence="5">NDH-1 subunit H</fullName>
    </alternativeName>
</protein>
<feature type="transmembrane region" description="Helical" evidence="5">
    <location>
        <begin position="204"/>
        <end position="223"/>
    </location>
</feature>
<feature type="transmembrane region" description="Helical" evidence="5">
    <location>
        <begin position="77"/>
        <end position="100"/>
    </location>
</feature>
<keyword evidence="5" id="KW-0830">Ubiquinone</keyword>